<evidence type="ECO:0000313" key="6">
    <source>
        <dbReference type="EMBL" id="RVX72810.1"/>
    </source>
</evidence>
<proteinExistence type="inferred from homology"/>
<dbReference type="VEuPathDB" id="FungiDB:PV10_04102"/>
<protein>
    <submittedName>
        <fullName evidence="6">Uncharacterized protein</fullName>
    </submittedName>
</protein>
<dbReference type="OrthoDB" id="10248252at2759"/>
<evidence type="ECO:0000256" key="4">
    <source>
        <dbReference type="PROSITE-ProRule" id="PRU00221"/>
    </source>
</evidence>
<feature type="repeat" description="WD" evidence="4">
    <location>
        <begin position="597"/>
        <end position="624"/>
    </location>
</feature>
<dbReference type="GO" id="GO:0031929">
    <property type="term" value="P:TOR signaling"/>
    <property type="evidence" value="ECO:0007669"/>
    <property type="project" value="InterPro"/>
</dbReference>
<feature type="compositionally biased region" description="Basic residues" evidence="5">
    <location>
        <begin position="492"/>
        <end position="503"/>
    </location>
</feature>
<feature type="compositionally biased region" description="Low complexity" evidence="5">
    <location>
        <begin position="354"/>
        <end position="375"/>
    </location>
</feature>
<keyword evidence="3" id="KW-0677">Repeat</keyword>
<dbReference type="PROSITE" id="PS50082">
    <property type="entry name" value="WD_REPEATS_2"/>
    <property type="match status" value="2"/>
</dbReference>
<organism evidence="6 7">
    <name type="scientific">Exophiala mesophila</name>
    <name type="common">Black yeast-like fungus</name>
    <dbReference type="NCBI Taxonomy" id="212818"/>
    <lineage>
        <taxon>Eukaryota</taxon>
        <taxon>Fungi</taxon>
        <taxon>Dikarya</taxon>
        <taxon>Ascomycota</taxon>
        <taxon>Pezizomycotina</taxon>
        <taxon>Eurotiomycetes</taxon>
        <taxon>Chaetothyriomycetidae</taxon>
        <taxon>Chaetothyriales</taxon>
        <taxon>Herpotrichiellaceae</taxon>
        <taxon>Exophiala</taxon>
    </lineage>
</organism>
<dbReference type="GO" id="GO:0031931">
    <property type="term" value="C:TORC1 complex"/>
    <property type="evidence" value="ECO:0007669"/>
    <property type="project" value="InterPro"/>
</dbReference>
<feature type="region of interest" description="Disordered" evidence="5">
    <location>
        <begin position="306"/>
        <end position="383"/>
    </location>
</feature>
<dbReference type="EMBL" id="NAJM01000010">
    <property type="protein sequence ID" value="RVX72810.1"/>
    <property type="molecule type" value="Genomic_DNA"/>
</dbReference>
<evidence type="ECO:0000256" key="5">
    <source>
        <dbReference type="SAM" id="MobiDB-lite"/>
    </source>
</evidence>
<reference evidence="6 7" key="1">
    <citation type="submission" date="2017-03" db="EMBL/GenBank/DDBJ databases">
        <title>Genomes of endolithic fungi from Antarctica.</title>
        <authorList>
            <person name="Coleine C."/>
            <person name="Masonjones S."/>
            <person name="Stajich J.E."/>
        </authorList>
    </citation>
    <scope>NUCLEOTIDE SEQUENCE [LARGE SCALE GENOMIC DNA]</scope>
    <source>
        <strain evidence="6 7">CCFEE 6314</strain>
    </source>
</reference>
<dbReference type="Pfam" id="PF00400">
    <property type="entry name" value="WD40"/>
    <property type="match status" value="2"/>
</dbReference>
<evidence type="ECO:0000256" key="3">
    <source>
        <dbReference type="ARBA" id="ARBA00022737"/>
    </source>
</evidence>
<comment type="similarity">
    <text evidence="1">Belongs to the WD repeat LST8 family.</text>
</comment>
<feature type="repeat" description="WD" evidence="4">
    <location>
        <begin position="811"/>
        <end position="837"/>
    </location>
</feature>
<dbReference type="GO" id="GO:0031932">
    <property type="term" value="C:TORC2 complex"/>
    <property type="evidence" value="ECO:0007669"/>
    <property type="project" value="InterPro"/>
</dbReference>
<dbReference type="PANTHER" id="PTHR19842:SF2">
    <property type="entry name" value="WD REPEAT PROTEIN (AFU_ORTHOLOGUE AFUA_5G04300)"/>
    <property type="match status" value="1"/>
</dbReference>
<dbReference type="AlphaFoldDB" id="A0A438NB25"/>
<accession>A0A438NB25</accession>
<comment type="caution">
    <text evidence="6">The sequence shown here is derived from an EMBL/GenBank/DDBJ whole genome shotgun (WGS) entry which is preliminary data.</text>
</comment>
<dbReference type="SMART" id="SM00320">
    <property type="entry name" value="WD40"/>
    <property type="match status" value="5"/>
</dbReference>
<feature type="region of interest" description="Disordered" evidence="5">
    <location>
        <begin position="235"/>
        <end position="273"/>
    </location>
</feature>
<dbReference type="InterPro" id="IPR037588">
    <property type="entry name" value="MLST8"/>
</dbReference>
<dbReference type="InterPro" id="IPR019775">
    <property type="entry name" value="WD40_repeat_CS"/>
</dbReference>
<dbReference type="Proteomes" id="UP000288859">
    <property type="component" value="Unassembled WGS sequence"/>
</dbReference>
<dbReference type="InterPro" id="IPR036322">
    <property type="entry name" value="WD40_repeat_dom_sf"/>
</dbReference>
<keyword evidence="2 4" id="KW-0853">WD repeat</keyword>
<dbReference type="InterPro" id="IPR015943">
    <property type="entry name" value="WD40/YVTN_repeat-like_dom_sf"/>
</dbReference>
<evidence type="ECO:0000256" key="1">
    <source>
        <dbReference type="ARBA" id="ARBA00009890"/>
    </source>
</evidence>
<name>A0A438NB25_EXOME</name>
<dbReference type="PANTHER" id="PTHR19842">
    <property type="entry name" value="G BETA-LIKE PROTEIN GBL"/>
    <property type="match status" value="1"/>
</dbReference>
<evidence type="ECO:0000313" key="7">
    <source>
        <dbReference type="Proteomes" id="UP000288859"/>
    </source>
</evidence>
<dbReference type="GO" id="GO:0032956">
    <property type="term" value="P:regulation of actin cytoskeleton organization"/>
    <property type="evidence" value="ECO:0007669"/>
    <property type="project" value="TreeGrafter"/>
</dbReference>
<feature type="region of interest" description="Disordered" evidence="5">
    <location>
        <begin position="482"/>
        <end position="508"/>
    </location>
</feature>
<dbReference type="PROSITE" id="PS00678">
    <property type="entry name" value="WD_REPEATS_1"/>
    <property type="match status" value="1"/>
</dbReference>
<evidence type="ECO:0000256" key="2">
    <source>
        <dbReference type="ARBA" id="ARBA00022574"/>
    </source>
</evidence>
<sequence length="969" mass="106418">MSSRSKINRRKETLNFFDSLADQTNQDIEYNEDVATKLHQCSQKLDSISRRLIDAKADSQAELDKISRRLADAKSNSQANLDKIQRRVIDTQAGLQNLTNSINRRNRAEFNHRDDARSQLTSLILNDLCLDDSQFNNSTEASPTLSSHPADSTHLPTQLVLSPISIHSTIQGVEQQAQSHHEIHGADRPPPTPPPRPRAEPTLLTYSDITVVASVDPTVELVRDQTTEFDPSTLEIPQKDASTPHILQGNTSTLETPQRDASPPHILQNDASTPLILQSNTVVEGDMMPQTPPLEELASEALTSLGPATENSPIRHSPPKDQINSWTSVPSHGHGTERAADTRPTLSMTSYDNLDPSQQTPSSLPQSLPSLPASQLDDESPLVNAPAMPLLPIDEAEITLVHDIFSELGPGASRKVLWQRVSEGLALLGFSRIPGSCGNAWSSSLRDVCEARGYMWAREVMQKYAYKPRKKRKRDLSITSLSSSPDSFVAQSRHKRAKQKRRGQNTAANSVAAQDFDFNPLIFQKALSWKGASSDVIALAWSSRGTHFIAGACVNEESHSSHNLVFGSALDGVLTQLPGHQLPLEGSSVTGPEYYSVTAVRFSGDGTHAYTAGHDKIVRVWDTRPPAPRCEAVIEHTGKVEVMDLSTTHRLLATGATDGTKSILIQNIGRNGLPVSNAMYPLEWHTSFAYSPTCIQFGRSEPNKNFLVAGFSAASNEFESLSDDGHLALFQISESVLSPINIESDNTQVFSVAWSSTRSGFVCGSMSTPELIRQQKHKTQLKVYDLKCNRPVAHLYCKAADINDVTICETDENLVSASYTDGSIRIWDLRQPSTILLSLSHGLPFTYYQNKQARELYDVGVRMTEWGDGAGRLFTGSSDGVIRCWNPKLSRQDAEAPIVFQGNSEIMAGVFSPDRKSLLVGDSDRGLYLLTKTFEDVSPSEAYGKFVYRAFKPTTGNPEGVADSTIDRP</sequence>
<feature type="region of interest" description="Disordered" evidence="5">
    <location>
        <begin position="171"/>
        <end position="201"/>
    </location>
</feature>
<dbReference type="SUPFAM" id="SSF50978">
    <property type="entry name" value="WD40 repeat-like"/>
    <property type="match status" value="1"/>
</dbReference>
<dbReference type="InterPro" id="IPR001680">
    <property type="entry name" value="WD40_rpt"/>
</dbReference>
<gene>
    <name evidence="6" type="ORF">B0A52_03163</name>
</gene>
<dbReference type="Gene3D" id="2.130.10.10">
    <property type="entry name" value="YVTN repeat-like/Quinoprotein amine dehydrogenase"/>
    <property type="match status" value="1"/>
</dbReference>